<comment type="caution">
    <text evidence="4">The sequence shown here is derived from an EMBL/GenBank/DDBJ whole genome shotgun (WGS) entry which is preliminary data.</text>
</comment>
<dbReference type="EMBL" id="JAPXFL010000084">
    <property type="protein sequence ID" value="KAK9496416.1"/>
    <property type="molecule type" value="Genomic_DNA"/>
</dbReference>
<name>A0AAW1CDT6_9HEMI</name>
<feature type="compositionally biased region" description="Basic and acidic residues" evidence="2">
    <location>
        <begin position="380"/>
        <end position="391"/>
    </location>
</feature>
<evidence type="ECO:0000313" key="4">
    <source>
        <dbReference type="EMBL" id="KAK9496416.1"/>
    </source>
</evidence>
<dbReference type="GO" id="GO:0005886">
    <property type="term" value="C:plasma membrane"/>
    <property type="evidence" value="ECO:0007669"/>
    <property type="project" value="TreeGrafter"/>
</dbReference>
<dbReference type="InterPro" id="IPR005162">
    <property type="entry name" value="Retrotrans_gag_dom"/>
</dbReference>
<keyword evidence="5" id="KW-1185">Reference proteome</keyword>
<feature type="region of interest" description="Disordered" evidence="2">
    <location>
        <begin position="361"/>
        <end position="391"/>
    </location>
</feature>
<dbReference type="GO" id="GO:0007010">
    <property type="term" value="P:cytoskeleton organization"/>
    <property type="evidence" value="ECO:0007669"/>
    <property type="project" value="TreeGrafter"/>
</dbReference>
<protein>
    <recommendedName>
        <fullName evidence="3">Retrotransposon gag domain-containing protein</fullName>
    </recommendedName>
</protein>
<feature type="compositionally biased region" description="Basic and acidic residues" evidence="2">
    <location>
        <begin position="361"/>
        <end position="372"/>
    </location>
</feature>
<proteinExistence type="predicted"/>
<dbReference type="GO" id="GO:0015629">
    <property type="term" value="C:actin cytoskeleton"/>
    <property type="evidence" value="ECO:0007669"/>
    <property type="project" value="TreeGrafter"/>
</dbReference>
<evidence type="ECO:0000313" key="5">
    <source>
        <dbReference type="Proteomes" id="UP001461498"/>
    </source>
</evidence>
<dbReference type="PANTHER" id="PTHR15962:SF0">
    <property type="entry name" value="ACTIVITY-REGULATED CYTOSKELETON-ASSOCIATED PROTEIN"/>
    <property type="match status" value="1"/>
</dbReference>
<dbReference type="InterPro" id="IPR023263">
    <property type="entry name" value="Arc"/>
</dbReference>
<evidence type="ECO:0000256" key="1">
    <source>
        <dbReference type="SAM" id="Coils"/>
    </source>
</evidence>
<dbReference type="Pfam" id="PF03732">
    <property type="entry name" value="Retrotrans_gag"/>
    <property type="match status" value="1"/>
</dbReference>
<evidence type="ECO:0000256" key="2">
    <source>
        <dbReference type="SAM" id="MobiDB-lite"/>
    </source>
</evidence>
<gene>
    <name evidence="4" type="ORF">O3M35_013290</name>
</gene>
<dbReference type="GO" id="GO:0005737">
    <property type="term" value="C:cytoplasm"/>
    <property type="evidence" value="ECO:0007669"/>
    <property type="project" value="TreeGrafter"/>
</dbReference>
<dbReference type="Proteomes" id="UP001461498">
    <property type="component" value="Unassembled WGS sequence"/>
</dbReference>
<dbReference type="GO" id="GO:0048168">
    <property type="term" value="P:regulation of neuronal synaptic plasticity"/>
    <property type="evidence" value="ECO:0007669"/>
    <property type="project" value="TreeGrafter"/>
</dbReference>
<organism evidence="4 5">
    <name type="scientific">Rhynocoris fuscipes</name>
    <dbReference type="NCBI Taxonomy" id="488301"/>
    <lineage>
        <taxon>Eukaryota</taxon>
        <taxon>Metazoa</taxon>
        <taxon>Ecdysozoa</taxon>
        <taxon>Arthropoda</taxon>
        <taxon>Hexapoda</taxon>
        <taxon>Insecta</taxon>
        <taxon>Pterygota</taxon>
        <taxon>Neoptera</taxon>
        <taxon>Paraneoptera</taxon>
        <taxon>Hemiptera</taxon>
        <taxon>Heteroptera</taxon>
        <taxon>Panheteroptera</taxon>
        <taxon>Cimicomorpha</taxon>
        <taxon>Reduviidae</taxon>
        <taxon>Harpactorinae</taxon>
        <taxon>Harpactorini</taxon>
        <taxon>Rhynocoris</taxon>
    </lineage>
</organism>
<dbReference type="GO" id="GO:0003729">
    <property type="term" value="F:mRNA binding"/>
    <property type="evidence" value="ECO:0007669"/>
    <property type="project" value="InterPro"/>
</dbReference>
<dbReference type="GO" id="GO:1900271">
    <property type="term" value="P:regulation of long-term synaptic potentiation"/>
    <property type="evidence" value="ECO:0007669"/>
    <property type="project" value="TreeGrafter"/>
</dbReference>
<reference evidence="4 5" key="1">
    <citation type="submission" date="2022-12" db="EMBL/GenBank/DDBJ databases">
        <title>Chromosome-level genome assembly of true bugs.</title>
        <authorList>
            <person name="Ma L."/>
            <person name="Li H."/>
        </authorList>
    </citation>
    <scope>NUCLEOTIDE SEQUENCE [LARGE SCALE GENOMIC DNA]</scope>
    <source>
        <strain evidence="4">Lab_2022b</strain>
    </source>
</reference>
<dbReference type="AlphaFoldDB" id="A0AAW1CDT6"/>
<evidence type="ECO:0000259" key="3">
    <source>
        <dbReference type="Pfam" id="PF03732"/>
    </source>
</evidence>
<feature type="domain" description="Retrotransposon gag" evidence="3">
    <location>
        <begin position="242"/>
        <end position="298"/>
    </location>
</feature>
<keyword evidence="1" id="KW-0175">Coiled coil</keyword>
<dbReference type="PANTHER" id="PTHR15962">
    <property type="entry name" value="ACTIVITY-REGULATED CYTOSKELETON-ASSOCIATED PROTEIN"/>
    <property type="match status" value="1"/>
</dbReference>
<accession>A0AAW1CDT6</accession>
<feature type="coiled-coil region" evidence="1">
    <location>
        <begin position="87"/>
        <end position="182"/>
    </location>
</feature>
<sequence>MALEERGLPIEGTKPDLELRLIECLREEGIDPNEFRYDAQEIHLERSDVPKDCPESTEERLATEVPEISSFNNLFSLLTIELSNLKQDLIQNQEEKLQHVKEDLKAEITEKAGKSELLINGLRDQMSTEIDLIKDNVTLLEEKMEKRTLALENSVSSIEMRMNEETEKREQLSKSIEKIQETIKKNPVTVVSNSGMTVDPKVIRESLPEFHGKLEEDPNKFISHSTSLLQRTNLPEEIYVNIVTQQLKSSASAWWHNLKGLDLEWEDFKKELLLRFDSDSVKASVNKKFLTETQPTGMRAGAFVVQKFQLYKRLHPEEDGKLALPYIIELLNDKIRPLVKVAKPDSFEALREVIRQLEEEHKMKGNSEENRKCFTYGKSNEVKGKGEHQEN</sequence>